<dbReference type="InterPro" id="IPR006912">
    <property type="entry name" value="Harbinger_derived_prot"/>
</dbReference>
<gene>
    <name evidence="1" type="ORF">FSB_LOCUS52305</name>
</gene>
<dbReference type="EMBL" id="OIVN01005891">
    <property type="protein sequence ID" value="SPD24423.1"/>
    <property type="molecule type" value="Genomic_DNA"/>
</dbReference>
<protein>
    <recommendedName>
        <fullName evidence="2">DDE Tnp4 domain-containing protein</fullName>
    </recommendedName>
</protein>
<name>A0A2N9IK57_FAGSY</name>
<dbReference type="AlphaFoldDB" id="A0A2N9IK57"/>
<sequence>MDRHPIFDIIANDSSSSTDDEVEMILRFAIEEERLNSGGGSRPRRRRTFIPRDFVQATERIFRDYFAEPPLYPPYMFRRRFQMSRSLFLRIKSTLEATEPYFVQRRNAAGRLGLSSFQKMTAAIRMLAYGTTADFCDEYVSIGETTVMKCLKKFVKAVVLNFFEEYLRSPTNNDIARLLALGESRGFPGMLGSIDCMHWKWKNCPTAWQGSHNDINVLERSSVFTELAEGRAPLVNYLINGNNYTMRYYLADGIYPPWLTFVKTIPSPQEQKKSHFAKKQEEARKDVERAFGVLQSRFAIVRGPAPFFQIETLKDIMTACIILYNMIIEDERHIDEVERGDYEQFNTTILDPVSHAPTLEFMDFIRRHHQIRDRETHSQLQSDLVEHLWQLHSNS</sequence>
<dbReference type="PANTHER" id="PTHR47150:SF7">
    <property type="entry name" value="NUCLEASE"/>
    <property type="match status" value="1"/>
</dbReference>
<dbReference type="PANTHER" id="PTHR47150">
    <property type="entry name" value="OS12G0169200 PROTEIN"/>
    <property type="match status" value="1"/>
</dbReference>
<evidence type="ECO:0000313" key="1">
    <source>
        <dbReference type="EMBL" id="SPD24423.1"/>
    </source>
</evidence>
<organism evidence="1">
    <name type="scientific">Fagus sylvatica</name>
    <name type="common">Beechnut</name>
    <dbReference type="NCBI Taxonomy" id="28930"/>
    <lineage>
        <taxon>Eukaryota</taxon>
        <taxon>Viridiplantae</taxon>
        <taxon>Streptophyta</taxon>
        <taxon>Embryophyta</taxon>
        <taxon>Tracheophyta</taxon>
        <taxon>Spermatophyta</taxon>
        <taxon>Magnoliopsida</taxon>
        <taxon>eudicotyledons</taxon>
        <taxon>Gunneridae</taxon>
        <taxon>Pentapetalae</taxon>
        <taxon>rosids</taxon>
        <taxon>fabids</taxon>
        <taxon>Fagales</taxon>
        <taxon>Fagaceae</taxon>
        <taxon>Fagus</taxon>
    </lineage>
</organism>
<evidence type="ECO:0008006" key="2">
    <source>
        <dbReference type="Google" id="ProtNLM"/>
    </source>
</evidence>
<accession>A0A2N9IK57</accession>
<proteinExistence type="predicted"/>
<reference evidence="1" key="1">
    <citation type="submission" date="2018-02" db="EMBL/GenBank/DDBJ databases">
        <authorList>
            <person name="Cohen D.B."/>
            <person name="Kent A.D."/>
        </authorList>
    </citation>
    <scope>NUCLEOTIDE SEQUENCE</scope>
</reference>
<dbReference type="Pfam" id="PF04827">
    <property type="entry name" value="Plant_tran"/>
    <property type="match status" value="1"/>
</dbReference>